<evidence type="ECO:0000313" key="2">
    <source>
        <dbReference type="EMBL" id="MCW1916854.1"/>
    </source>
</evidence>
<evidence type="ECO:0008006" key="4">
    <source>
        <dbReference type="Google" id="ProtNLM"/>
    </source>
</evidence>
<comment type="caution">
    <text evidence="2">The sequence shown here is derived from an EMBL/GenBank/DDBJ whole genome shotgun (WGS) entry which is preliminary data.</text>
</comment>
<organism evidence="2 3">
    <name type="scientific">Luteolibacter rhizosphaerae</name>
    <dbReference type="NCBI Taxonomy" id="2989719"/>
    <lineage>
        <taxon>Bacteria</taxon>
        <taxon>Pseudomonadati</taxon>
        <taxon>Verrucomicrobiota</taxon>
        <taxon>Verrucomicrobiia</taxon>
        <taxon>Verrucomicrobiales</taxon>
        <taxon>Verrucomicrobiaceae</taxon>
        <taxon>Luteolibacter</taxon>
    </lineage>
</organism>
<dbReference type="EMBL" id="JAPDDR010000020">
    <property type="protein sequence ID" value="MCW1916854.1"/>
    <property type="molecule type" value="Genomic_DNA"/>
</dbReference>
<dbReference type="Proteomes" id="UP001165653">
    <property type="component" value="Unassembled WGS sequence"/>
</dbReference>
<sequence length="95" mass="10405">MAMIPSAGEARFRQDRGMKRSKECPKCHGKDIIADAKVIDLGHGNLEKELTVATFSKPEAMFFRGKATSKVSAWVCRTCGFTEFYADSPGMLGGE</sequence>
<reference evidence="2" key="1">
    <citation type="submission" date="2022-10" db="EMBL/GenBank/DDBJ databases">
        <title>Luteolibacter sp. GHJ8, whole genome shotgun sequencing project.</title>
        <authorList>
            <person name="Zhao G."/>
            <person name="Shen L."/>
        </authorList>
    </citation>
    <scope>NUCLEOTIDE SEQUENCE</scope>
    <source>
        <strain evidence="2">GHJ8</strain>
    </source>
</reference>
<proteinExistence type="predicted"/>
<gene>
    <name evidence="2" type="ORF">OJ996_24915</name>
</gene>
<evidence type="ECO:0000313" key="3">
    <source>
        <dbReference type="Proteomes" id="UP001165653"/>
    </source>
</evidence>
<feature type="region of interest" description="Disordered" evidence="1">
    <location>
        <begin position="1"/>
        <end position="23"/>
    </location>
</feature>
<name>A0ABT3GB77_9BACT</name>
<evidence type="ECO:0000256" key="1">
    <source>
        <dbReference type="SAM" id="MobiDB-lite"/>
    </source>
</evidence>
<keyword evidence="3" id="KW-1185">Reference proteome</keyword>
<protein>
    <recommendedName>
        <fullName evidence="4">Nucleic-acid-binding Zn-ribbon protein</fullName>
    </recommendedName>
</protein>
<feature type="compositionally biased region" description="Basic and acidic residues" evidence="1">
    <location>
        <begin position="10"/>
        <end position="23"/>
    </location>
</feature>
<accession>A0ABT3GB77</accession>